<evidence type="ECO:0000256" key="3">
    <source>
        <dbReference type="ARBA" id="ARBA00022729"/>
    </source>
</evidence>
<keyword evidence="3" id="KW-0732">Signal</keyword>
<dbReference type="InterPro" id="IPR016186">
    <property type="entry name" value="C-type_lectin-like/link_sf"/>
</dbReference>
<feature type="domain" description="C-type lectin" evidence="5">
    <location>
        <begin position="54"/>
        <end position="121"/>
    </location>
</feature>
<dbReference type="PROSITE" id="PS50041">
    <property type="entry name" value="C_TYPE_LECTIN_2"/>
    <property type="match status" value="1"/>
</dbReference>
<dbReference type="InterPro" id="IPR001304">
    <property type="entry name" value="C-type_lectin-like"/>
</dbReference>
<evidence type="ECO:0000313" key="7">
    <source>
        <dbReference type="Proteomes" id="UP000590868"/>
    </source>
</evidence>
<dbReference type="OrthoDB" id="10255512at2759"/>
<keyword evidence="2" id="KW-0964">Secreted</keyword>
<dbReference type="InterPro" id="IPR051663">
    <property type="entry name" value="CLec_Tetranectin-domain"/>
</dbReference>
<evidence type="ECO:0000313" key="6">
    <source>
        <dbReference type="EMBL" id="NXP49538.1"/>
    </source>
</evidence>
<comment type="subcellular location">
    <subcellularLocation>
        <location evidence="1">Secreted</location>
    </subcellularLocation>
</comment>
<dbReference type="GO" id="GO:0008083">
    <property type="term" value="F:growth factor activity"/>
    <property type="evidence" value="ECO:0007669"/>
    <property type="project" value="TreeGrafter"/>
</dbReference>
<evidence type="ECO:0000256" key="2">
    <source>
        <dbReference type="ARBA" id="ARBA00022525"/>
    </source>
</evidence>
<feature type="non-terminal residue" evidence="6">
    <location>
        <position position="1"/>
    </location>
</feature>
<accession>A0A7L2ATT2</accession>
<dbReference type="Pfam" id="PF00059">
    <property type="entry name" value="Lectin_C"/>
    <property type="match status" value="1"/>
</dbReference>
<protein>
    <submittedName>
        <fullName evidence="6">SFTPA protein</fullName>
    </submittedName>
</protein>
<organism evidence="6 7">
    <name type="scientific">Heliornis fulica</name>
    <name type="common">sungrebe</name>
    <dbReference type="NCBI Taxonomy" id="54369"/>
    <lineage>
        <taxon>Eukaryota</taxon>
        <taxon>Metazoa</taxon>
        <taxon>Chordata</taxon>
        <taxon>Craniata</taxon>
        <taxon>Vertebrata</taxon>
        <taxon>Euteleostomi</taxon>
        <taxon>Archelosauria</taxon>
        <taxon>Archosauria</taxon>
        <taxon>Dinosauria</taxon>
        <taxon>Saurischia</taxon>
        <taxon>Theropoda</taxon>
        <taxon>Coelurosauria</taxon>
        <taxon>Aves</taxon>
        <taxon>Neognathae</taxon>
        <taxon>Neoaves</taxon>
        <taxon>Gruiformes</taxon>
        <taxon>Heliornithidae</taxon>
        <taxon>Heliornis</taxon>
    </lineage>
</organism>
<comment type="caution">
    <text evidence="6">The sequence shown here is derived from an EMBL/GenBank/DDBJ whole genome shotgun (WGS) entry which is preliminary data.</text>
</comment>
<evidence type="ECO:0000256" key="4">
    <source>
        <dbReference type="ARBA" id="ARBA00022734"/>
    </source>
</evidence>
<reference evidence="6 7" key="1">
    <citation type="submission" date="2019-09" db="EMBL/GenBank/DDBJ databases">
        <title>Bird 10,000 Genomes (B10K) Project - Family phase.</title>
        <authorList>
            <person name="Zhang G."/>
        </authorList>
    </citation>
    <scope>NUCLEOTIDE SEQUENCE [LARGE SCALE GENOMIC DNA]</scope>
    <source>
        <strain evidence="6">B10K-DU-001-55</strain>
        <tissue evidence="6">Muscle</tissue>
    </source>
</reference>
<dbReference type="EMBL" id="VXBZ01006138">
    <property type="protein sequence ID" value="NXP49538.1"/>
    <property type="molecule type" value="Genomic_DNA"/>
</dbReference>
<dbReference type="GO" id="GO:0001503">
    <property type="term" value="P:ossification"/>
    <property type="evidence" value="ECO:0007669"/>
    <property type="project" value="TreeGrafter"/>
</dbReference>
<dbReference type="GO" id="GO:0030246">
    <property type="term" value="F:carbohydrate binding"/>
    <property type="evidence" value="ECO:0007669"/>
    <property type="project" value="UniProtKB-KW"/>
</dbReference>
<dbReference type="Gene3D" id="3.10.100.10">
    <property type="entry name" value="Mannose-Binding Protein A, subunit A"/>
    <property type="match status" value="1"/>
</dbReference>
<dbReference type="InterPro" id="IPR016187">
    <property type="entry name" value="CTDL_fold"/>
</dbReference>
<proteinExistence type="predicted"/>
<dbReference type="AlphaFoldDB" id="A0A7L2ATT2"/>
<keyword evidence="4" id="KW-0430">Lectin</keyword>
<sequence>LVDNEVQKVICQLAHRVSRLEGVLQLEKMVTASEEKMFATNGKKADFYTTLKKCKEAGGSIATPSNQDENNAILQLVKSFNTFAYLGIKESLIPSKFQFLDGGQLTYTNWHLNEPAGKGEE</sequence>
<dbReference type="SUPFAM" id="SSF56436">
    <property type="entry name" value="C-type lectin-like"/>
    <property type="match status" value="1"/>
</dbReference>
<evidence type="ECO:0000256" key="1">
    <source>
        <dbReference type="ARBA" id="ARBA00004613"/>
    </source>
</evidence>
<gene>
    <name evidence="6" type="primary">Sftpa1_1</name>
    <name evidence="6" type="ORF">HELFUL_R11991</name>
</gene>
<dbReference type="GO" id="GO:0005615">
    <property type="term" value="C:extracellular space"/>
    <property type="evidence" value="ECO:0007669"/>
    <property type="project" value="TreeGrafter"/>
</dbReference>
<dbReference type="Proteomes" id="UP000590868">
    <property type="component" value="Unassembled WGS sequence"/>
</dbReference>
<feature type="non-terminal residue" evidence="6">
    <location>
        <position position="121"/>
    </location>
</feature>
<dbReference type="PANTHER" id="PTHR22799:SF1">
    <property type="entry name" value="C-TYPE LECTIN DOMAIN FAMILY 11 MEMBER A"/>
    <property type="match status" value="1"/>
</dbReference>
<dbReference type="PANTHER" id="PTHR22799">
    <property type="entry name" value="TETRANECTIN-RELATED"/>
    <property type="match status" value="1"/>
</dbReference>
<keyword evidence="7" id="KW-1185">Reference proteome</keyword>
<evidence type="ECO:0000259" key="5">
    <source>
        <dbReference type="PROSITE" id="PS50041"/>
    </source>
</evidence>
<name>A0A7L2ATT2_9GRUI</name>